<evidence type="ECO:0000259" key="13">
    <source>
        <dbReference type="Pfam" id="PF08345"/>
    </source>
</evidence>
<evidence type="ECO:0000256" key="5">
    <source>
        <dbReference type="ARBA" id="ARBA00022692"/>
    </source>
</evidence>
<evidence type="ECO:0000256" key="9">
    <source>
        <dbReference type="PIRNR" id="PIRNR004862"/>
    </source>
</evidence>
<keyword evidence="14" id="KW-0966">Cell projection</keyword>
<evidence type="ECO:0000256" key="4">
    <source>
        <dbReference type="ARBA" id="ARBA00022475"/>
    </source>
</evidence>
<dbReference type="InterPro" id="IPR013556">
    <property type="entry name" value="Flag_M-ring_C"/>
</dbReference>
<dbReference type="GO" id="GO:0005886">
    <property type="term" value="C:plasma membrane"/>
    <property type="evidence" value="ECO:0007669"/>
    <property type="project" value="UniProtKB-SubCell"/>
</dbReference>
<comment type="function">
    <text evidence="9">The M ring may be actively involved in energy transduction.</text>
</comment>
<dbReference type="PRINTS" id="PR01009">
    <property type="entry name" value="FLGMRINGFLIF"/>
</dbReference>
<dbReference type="Pfam" id="PF08345">
    <property type="entry name" value="YscJ_FliF_C"/>
    <property type="match status" value="1"/>
</dbReference>
<dbReference type="STRING" id="405436.SAMN05444365_103556"/>
<dbReference type="PIRSF" id="PIRSF004862">
    <property type="entry name" value="FliF"/>
    <property type="match status" value="1"/>
</dbReference>
<evidence type="ECO:0000256" key="1">
    <source>
        <dbReference type="ARBA" id="ARBA00004117"/>
    </source>
</evidence>
<dbReference type="InterPro" id="IPR045851">
    <property type="entry name" value="AMP-bd_C_sf"/>
</dbReference>
<evidence type="ECO:0000256" key="3">
    <source>
        <dbReference type="ARBA" id="ARBA00007971"/>
    </source>
</evidence>
<protein>
    <recommendedName>
        <fullName evidence="9">Flagellar M-ring protein</fullName>
    </recommendedName>
</protein>
<dbReference type="PANTHER" id="PTHR30046">
    <property type="entry name" value="FLAGELLAR M-RING PROTEIN"/>
    <property type="match status" value="1"/>
</dbReference>
<evidence type="ECO:0000256" key="6">
    <source>
        <dbReference type="ARBA" id="ARBA00022989"/>
    </source>
</evidence>
<reference evidence="15" key="1">
    <citation type="submission" date="2016-10" db="EMBL/GenBank/DDBJ databases">
        <authorList>
            <person name="Varghese N."/>
            <person name="Submissions S."/>
        </authorList>
    </citation>
    <scope>NUCLEOTIDE SEQUENCE [LARGE SCALE GENOMIC DNA]</scope>
    <source>
        <strain evidence="15">DSM 45245</strain>
    </source>
</reference>
<feature type="transmembrane region" description="Helical" evidence="11">
    <location>
        <begin position="425"/>
        <end position="446"/>
    </location>
</feature>
<dbReference type="RefSeq" id="WP_091555605.1">
    <property type="nucleotide sequence ID" value="NZ_FNPH01000003.1"/>
</dbReference>
<comment type="similarity">
    <text evidence="3 9">Belongs to the FliF family.</text>
</comment>
<dbReference type="Pfam" id="PF01514">
    <property type="entry name" value="YscJ_FliF"/>
    <property type="match status" value="1"/>
</dbReference>
<proteinExistence type="inferred from homology"/>
<feature type="region of interest" description="Disordered" evidence="10">
    <location>
        <begin position="487"/>
        <end position="518"/>
    </location>
</feature>
<dbReference type="EMBL" id="FNPH01000003">
    <property type="protein sequence ID" value="SDY81059.1"/>
    <property type="molecule type" value="Genomic_DNA"/>
</dbReference>
<feature type="domain" description="Flagellar M-ring N-terminal" evidence="12">
    <location>
        <begin position="46"/>
        <end position="220"/>
    </location>
</feature>
<keyword evidence="8 9" id="KW-0975">Bacterial flagellum</keyword>
<evidence type="ECO:0000259" key="12">
    <source>
        <dbReference type="Pfam" id="PF01514"/>
    </source>
</evidence>
<gene>
    <name evidence="14" type="ORF">SAMN05444365_103556</name>
</gene>
<keyword evidence="5 11" id="KW-0812">Transmembrane</keyword>
<dbReference type="InterPro" id="IPR000067">
    <property type="entry name" value="FlgMring_FliF"/>
</dbReference>
<keyword evidence="14" id="KW-0282">Flagellum</keyword>
<evidence type="ECO:0000256" key="8">
    <source>
        <dbReference type="ARBA" id="ARBA00023143"/>
    </source>
</evidence>
<dbReference type="OrthoDB" id="9807026at2"/>
<dbReference type="NCBIfam" id="TIGR00206">
    <property type="entry name" value="fliF"/>
    <property type="match status" value="1"/>
</dbReference>
<dbReference type="InterPro" id="IPR043427">
    <property type="entry name" value="YscJ/FliF"/>
</dbReference>
<dbReference type="GO" id="GO:0003774">
    <property type="term" value="F:cytoskeletal motor activity"/>
    <property type="evidence" value="ECO:0007669"/>
    <property type="project" value="InterPro"/>
</dbReference>
<feature type="domain" description="Flagellar M-ring C-terminal" evidence="13">
    <location>
        <begin position="253"/>
        <end position="401"/>
    </location>
</feature>
<keyword evidence="15" id="KW-1185">Reference proteome</keyword>
<dbReference type="AlphaFoldDB" id="A0A1H3MYK8"/>
<feature type="transmembrane region" description="Helical" evidence="11">
    <location>
        <begin position="25"/>
        <end position="46"/>
    </location>
</feature>
<evidence type="ECO:0000313" key="14">
    <source>
        <dbReference type="EMBL" id="SDY81059.1"/>
    </source>
</evidence>
<keyword evidence="7 11" id="KW-0472">Membrane</keyword>
<feature type="region of interest" description="Disordered" evidence="10">
    <location>
        <begin position="277"/>
        <end position="297"/>
    </location>
</feature>
<accession>A0A1H3MYK8</accession>
<evidence type="ECO:0000256" key="7">
    <source>
        <dbReference type="ARBA" id="ARBA00023136"/>
    </source>
</evidence>
<organism evidence="14 15">
    <name type="scientific">Micromonospora pattaloongensis</name>
    <dbReference type="NCBI Taxonomy" id="405436"/>
    <lineage>
        <taxon>Bacteria</taxon>
        <taxon>Bacillati</taxon>
        <taxon>Actinomycetota</taxon>
        <taxon>Actinomycetes</taxon>
        <taxon>Micromonosporales</taxon>
        <taxon>Micromonosporaceae</taxon>
        <taxon>Micromonospora</taxon>
    </lineage>
</organism>
<dbReference type="PANTHER" id="PTHR30046:SF0">
    <property type="entry name" value="FLAGELLAR M-RING PROTEIN"/>
    <property type="match status" value="1"/>
</dbReference>
<dbReference type="InterPro" id="IPR006182">
    <property type="entry name" value="FliF_N_dom"/>
</dbReference>
<evidence type="ECO:0000256" key="10">
    <source>
        <dbReference type="SAM" id="MobiDB-lite"/>
    </source>
</evidence>
<name>A0A1H3MYK8_9ACTN</name>
<sequence>MRNRIPRVLRRPLDIFASFTPGQKAVTVFAVLALVVGGTLFANWAATPAYVPLFNNLAASDAAAITEKLTAAGTPYELADGGQTIMVPQDQVYDLRLQMSGEGLPAQADTGYSLLDKQGITTSEFMQHVGYQRALEGELSKTIKSIEGVKAATVHLVIPQKDIFSNDQQKPTASVLVASESGRSLAHGQVQAIVHLVASSVEGLNPDEVTVAGADGKVLSAGGGETLAADSDLRSQQTAQFEQRMNGALQRMLDSVVGPGNAVVQTTADLDFDQTETKTQRYTADPAVPPLSQSTSRETYTGTGGANGGVLGPDNIQVPGGAGNGTGNYNSTKETRNNAVGMVTETRKSAPGNVRRLSVSVLINSKTATGVDNAQVEQMVTAAAGLNTARGDGMSVTALPFDTAVADKANKAEEDAAAADRQAELISYAKTAALVLVVLVLLFMAWRASRKSKRSGLSPEELAQLEEMQAALEQTRLQAIAAAEAETAALPPAPGRNGPTFEDEQRDARRKELTEMVAEQPEDVANLLRGWLAERR</sequence>
<keyword evidence="4" id="KW-1003">Cell membrane</keyword>
<dbReference type="GO" id="GO:0071973">
    <property type="term" value="P:bacterial-type flagellum-dependent cell motility"/>
    <property type="evidence" value="ECO:0007669"/>
    <property type="project" value="InterPro"/>
</dbReference>
<evidence type="ECO:0000313" key="15">
    <source>
        <dbReference type="Proteomes" id="UP000242415"/>
    </source>
</evidence>
<dbReference type="GO" id="GO:0009431">
    <property type="term" value="C:bacterial-type flagellum basal body, MS ring"/>
    <property type="evidence" value="ECO:0007669"/>
    <property type="project" value="InterPro"/>
</dbReference>
<dbReference type="Proteomes" id="UP000242415">
    <property type="component" value="Unassembled WGS sequence"/>
</dbReference>
<comment type="subcellular location">
    <subcellularLocation>
        <location evidence="1 9">Bacterial flagellum basal body</location>
    </subcellularLocation>
    <subcellularLocation>
        <location evidence="2">Cell membrane</location>
        <topology evidence="2">Multi-pass membrane protein</topology>
    </subcellularLocation>
</comment>
<evidence type="ECO:0000256" key="11">
    <source>
        <dbReference type="SAM" id="Phobius"/>
    </source>
</evidence>
<keyword evidence="6 11" id="KW-1133">Transmembrane helix</keyword>
<evidence type="ECO:0000256" key="2">
    <source>
        <dbReference type="ARBA" id="ARBA00004651"/>
    </source>
</evidence>
<keyword evidence="14" id="KW-0969">Cilium</keyword>
<dbReference type="Gene3D" id="3.30.300.30">
    <property type="match status" value="1"/>
</dbReference>